<evidence type="ECO:0008006" key="4">
    <source>
        <dbReference type="Google" id="ProtNLM"/>
    </source>
</evidence>
<dbReference type="Proteomes" id="UP001597110">
    <property type="component" value="Unassembled WGS sequence"/>
</dbReference>
<comment type="caution">
    <text evidence="2">The sequence shown here is derived from an EMBL/GenBank/DDBJ whole genome shotgun (WGS) entry which is preliminary data.</text>
</comment>
<dbReference type="EMBL" id="JBHTIF010000001">
    <property type="protein sequence ID" value="MFD0724175.1"/>
    <property type="molecule type" value="Genomic_DNA"/>
</dbReference>
<evidence type="ECO:0000313" key="2">
    <source>
        <dbReference type="EMBL" id="MFD0724175.1"/>
    </source>
</evidence>
<gene>
    <name evidence="2" type="ORF">ACFQ0E_01050</name>
</gene>
<keyword evidence="1" id="KW-0732">Signal</keyword>
<evidence type="ECO:0000256" key="1">
    <source>
        <dbReference type="SAM" id="SignalP"/>
    </source>
</evidence>
<dbReference type="PROSITE" id="PS51257">
    <property type="entry name" value="PROKAR_LIPOPROTEIN"/>
    <property type="match status" value="1"/>
</dbReference>
<keyword evidence="3" id="KW-1185">Reference proteome</keyword>
<feature type="chain" id="PRO_5047540953" description="Lipoprotein" evidence="1">
    <location>
        <begin position="27"/>
        <end position="175"/>
    </location>
</feature>
<proteinExistence type="predicted"/>
<name>A0ABW2Y7U1_9GAMM</name>
<dbReference type="RefSeq" id="WP_386821852.1">
    <property type="nucleotide sequence ID" value="NZ_JBHTIF010000001.1"/>
</dbReference>
<organism evidence="2 3">
    <name type="scientific">Lysobacter brunescens</name>
    <dbReference type="NCBI Taxonomy" id="262323"/>
    <lineage>
        <taxon>Bacteria</taxon>
        <taxon>Pseudomonadati</taxon>
        <taxon>Pseudomonadota</taxon>
        <taxon>Gammaproteobacteria</taxon>
        <taxon>Lysobacterales</taxon>
        <taxon>Lysobacteraceae</taxon>
        <taxon>Lysobacter</taxon>
    </lineage>
</organism>
<sequence length="175" mass="18496">MQSTRTWARMLSLALAVLALSLSACSSDETKASVIISKFRVECPALLKTTFSADPTFSSLGDAFTTNLSSDTCSCIATRLRALPPEKVLAFDQTKSPAELETLMSPCSAIAVKSHIGELCMAAVKQIGGDPSVARARCDCVQRKTDEMDDATVESTFANLQQGFTSIAQSCASAG</sequence>
<protein>
    <recommendedName>
        <fullName evidence="4">Lipoprotein</fullName>
    </recommendedName>
</protein>
<reference evidence="3" key="1">
    <citation type="journal article" date="2019" name="Int. J. Syst. Evol. Microbiol.">
        <title>The Global Catalogue of Microorganisms (GCM) 10K type strain sequencing project: providing services to taxonomists for standard genome sequencing and annotation.</title>
        <authorList>
            <consortium name="The Broad Institute Genomics Platform"/>
            <consortium name="The Broad Institute Genome Sequencing Center for Infectious Disease"/>
            <person name="Wu L."/>
            <person name="Ma J."/>
        </authorList>
    </citation>
    <scope>NUCLEOTIDE SEQUENCE [LARGE SCALE GENOMIC DNA]</scope>
    <source>
        <strain evidence="3">CCUG 55585</strain>
    </source>
</reference>
<accession>A0ABW2Y7U1</accession>
<feature type="signal peptide" evidence="1">
    <location>
        <begin position="1"/>
        <end position="26"/>
    </location>
</feature>
<evidence type="ECO:0000313" key="3">
    <source>
        <dbReference type="Proteomes" id="UP001597110"/>
    </source>
</evidence>